<dbReference type="InterPro" id="IPR027417">
    <property type="entry name" value="P-loop_NTPase"/>
</dbReference>
<dbReference type="AlphaFoldDB" id="M8CDD4"/>
<dbReference type="InterPro" id="IPR002182">
    <property type="entry name" value="NB-ARC"/>
</dbReference>
<evidence type="ECO:0000313" key="3">
    <source>
        <dbReference type="EnsemblPlants" id="EMT32404"/>
    </source>
</evidence>
<evidence type="ECO:0000259" key="2">
    <source>
        <dbReference type="Pfam" id="PF00931"/>
    </source>
</evidence>
<organism evidence="3">
    <name type="scientific">Aegilops tauschii</name>
    <name type="common">Tausch's goatgrass</name>
    <name type="synonym">Aegilops squarrosa</name>
    <dbReference type="NCBI Taxonomy" id="37682"/>
    <lineage>
        <taxon>Eukaryota</taxon>
        <taxon>Viridiplantae</taxon>
        <taxon>Streptophyta</taxon>
        <taxon>Embryophyta</taxon>
        <taxon>Tracheophyta</taxon>
        <taxon>Spermatophyta</taxon>
        <taxon>Magnoliopsida</taxon>
        <taxon>Liliopsida</taxon>
        <taxon>Poales</taxon>
        <taxon>Poaceae</taxon>
        <taxon>BOP clade</taxon>
        <taxon>Pooideae</taxon>
        <taxon>Triticodae</taxon>
        <taxon>Triticeae</taxon>
        <taxon>Triticinae</taxon>
        <taxon>Aegilops</taxon>
    </lineage>
</organism>
<feature type="compositionally biased region" description="Polar residues" evidence="1">
    <location>
        <begin position="121"/>
        <end position="131"/>
    </location>
</feature>
<feature type="domain" description="NB-ARC" evidence="2">
    <location>
        <begin position="206"/>
        <end position="358"/>
    </location>
</feature>
<dbReference type="PANTHER" id="PTHR36766:SF73">
    <property type="entry name" value="NB-ARC DOMAIN-CONTAINING PROTEIN"/>
    <property type="match status" value="1"/>
</dbReference>
<dbReference type="Pfam" id="PF00931">
    <property type="entry name" value="NB-ARC"/>
    <property type="match status" value="1"/>
</dbReference>
<dbReference type="Gene3D" id="3.40.50.300">
    <property type="entry name" value="P-loop containing nucleotide triphosphate hydrolases"/>
    <property type="match status" value="1"/>
</dbReference>
<protein>
    <submittedName>
        <fullName evidence="3">Disease resistance protein RGA2</fullName>
    </submittedName>
</protein>
<dbReference type="PRINTS" id="PR00364">
    <property type="entry name" value="DISEASERSIST"/>
</dbReference>
<dbReference type="SUPFAM" id="SSF52540">
    <property type="entry name" value="P-loop containing nucleoside triphosphate hydrolases"/>
    <property type="match status" value="1"/>
</dbReference>
<sequence length="360" mass="39998">MDAYHGHVHLVAKVGVISRMSMKTSCSTEGVQVGQKGFRKMFKILKNCSQNLKNVHRIKALERWRSRLEKSLGDKQLVQVRVYTEIAIECANLNPAKRLHIQHIIDRLGATRNADEFATETGASSSSSQRYGHSAAVAPGPTIAPENTMANELKKLTEELYDMTNQNQHVSLMSGDNSNVQQETDIEETSSNVEESLIIGRTEERDNIVATLSGSISLEFTVLPIYGFGGIGKTTLAQLVFNDAQFAGYSKVWVYVSQNLVLNKIGNSIISQLSEESHVAERQMIHIKLRELLAGKKILIVLDDVWEKNPDTLKSLMAMLRVGAGSMVTVIVTTRDEAIAREICHTVEPYKLETLTNKIC</sequence>
<proteinExistence type="predicted"/>
<evidence type="ECO:0000256" key="1">
    <source>
        <dbReference type="SAM" id="MobiDB-lite"/>
    </source>
</evidence>
<dbReference type="PANTHER" id="PTHR36766">
    <property type="entry name" value="PLANT BROAD-SPECTRUM MILDEW RESISTANCE PROTEIN RPW8"/>
    <property type="match status" value="1"/>
</dbReference>
<dbReference type="GO" id="GO:0043531">
    <property type="term" value="F:ADP binding"/>
    <property type="evidence" value="ECO:0007669"/>
    <property type="project" value="InterPro"/>
</dbReference>
<name>M8CDD4_AEGTA</name>
<accession>M8CDD4</accession>
<dbReference type="EnsemblPlants" id="EMT32404">
    <property type="protein sequence ID" value="EMT32404"/>
    <property type="gene ID" value="F775_25830"/>
</dbReference>
<feature type="region of interest" description="Disordered" evidence="1">
    <location>
        <begin position="117"/>
        <end position="143"/>
    </location>
</feature>
<reference evidence="3" key="1">
    <citation type="submission" date="2015-06" db="UniProtKB">
        <authorList>
            <consortium name="EnsemblPlants"/>
        </authorList>
    </citation>
    <scope>IDENTIFICATION</scope>
</reference>